<dbReference type="SMART" id="SM00342">
    <property type="entry name" value="HTH_ARAC"/>
    <property type="match status" value="1"/>
</dbReference>
<dbReference type="Gene3D" id="2.60.120.10">
    <property type="entry name" value="Jelly Rolls"/>
    <property type="match status" value="1"/>
</dbReference>
<keyword evidence="1" id="KW-0805">Transcription regulation</keyword>
<dbReference type="AlphaFoldDB" id="E7FXR2"/>
<dbReference type="GO" id="GO:0043565">
    <property type="term" value="F:sequence-specific DNA binding"/>
    <property type="evidence" value="ECO:0007669"/>
    <property type="project" value="InterPro"/>
</dbReference>
<proteinExistence type="predicted"/>
<sequence length="402" mass="46957">MNKGETMYLKTTSPQFLKYGQVQDHPSNFKVHRFFVEGKVPQYLKSVSVPVTLEVLEGIALVVILDPSGDPEQFVIHRIARLNPDIPYTVIPLTQSAVIEESIQSDGVYTVHHYENEQEVGYLPIRPKFYVTDIFSYYYSVKGKNYHFSGESHFYWEITYVDTGELVTEIDGKEFKLESQSMMLYFPNQFHKQRIEGDKSCSYLTIMFDMNINVHDIDHIKNKVFTCTQEMYNLFNSFIKHSTILETYNVPYSRDLMISYLQELIILVIQYDSPNHTQHLNSNPIQANFENELVNEINKYILNNICEPISVEDLCDHFAISRSSLQVLFKKNMDMPPKQYINDIKMMRAQVMILEENLPITEVAMRLGFSSIHYFSRKFKKQFGLSPTEYAQSLYNKNTSDD</sequence>
<reference evidence="5" key="1">
    <citation type="submission" date="2011-01" db="EMBL/GenBank/DDBJ databases">
        <authorList>
            <person name="Muzny D."/>
            <person name="Qin X."/>
            <person name="Buhay C."/>
            <person name="Dugan-Rocha S."/>
            <person name="Ding Y."/>
            <person name="Chen G."/>
            <person name="Hawes A."/>
            <person name="Holder M."/>
            <person name="Jhangiani S."/>
            <person name="Johnson A."/>
            <person name="Khan Z."/>
            <person name="Li Z."/>
            <person name="Liu W."/>
            <person name="Liu X."/>
            <person name="Perez L."/>
            <person name="Shen H."/>
            <person name="Wang Q."/>
            <person name="Watt J."/>
            <person name="Xi L."/>
            <person name="Xin Y."/>
            <person name="Zhou J."/>
            <person name="Deng J."/>
            <person name="Jiang H."/>
            <person name="Liu Y."/>
            <person name="Qu J."/>
            <person name="Song X.-Z."/>
            <person name="Zhang L."/>
            <person name="Villasana D."/>
            <person name="Johnson A."/>
            <person name="Liu J."/>
            <person name="Liyanage D."/>
            <person name="Lorensuhewa L."/>
            <person name="Robinson T."/>
            <person name="Song A."/>
            <person name="Song B.-B."/>
            <person name="Dinh H."/>
            <person name="Thornton R."/>
            <person name="Coyle M."/>
            <person name="Francisco L."/>
            <person name="Jackson L."/>
            <person name="Javaid M."/>
            <person name="Korchina V."/>
            <person name="Kovar C."/>
            <person name="Mata R."/>
            <person name="Mathew T."/>
            <person name="Ngo R."/>
            <person name="Nguyen L."/>
            <person name="Nguyen N."/>
            <person name="Okwuonu G."/>
            <person name="Ongeri F."/>
            <person name="Pham C."/>
            <person name="Simmons D."/>
            <person name="Wilczek-Boney K."/>
            <person name="Hale W."/>
            <person name="Jakkamsetti A."/>
            <person name="Pham P."/>
            <person name="Ruth R."/>
            <person name="San Lucas F."/>
            <person name="Warren J."/>
            <person name="Zhang J."/>
            <person name="Zhao Z."/>
            <person name="Zhou C."/>
            <person name="Zhu D."/>
            <person name="Lee S."/>
            <person name="Bess C."/>
            <person name="Blankenburg K."/>
            <person name="Forbes L."/>
            <person name="Fu Q."/>
            <person name="Gubbala S."/>
            <person name="Hirani K."/>
            <person name="Jayaseelan J.C."/>
            <person name="Lara F."/>
            <person name="Munidasa M."/>
            <person name="Palculict T."/>
            <person name="Patil S."/>
            <person name="Pu L.-L."/>
            <person name="Saada N."/>
            <person name="Tang L."/>
            <person name="Weissenberger G."/>
            <person name="Zhu Y."/>
            <person name="Hemphill L."/>
            <person name="Shang Y."/>
            <person name="Youmans B."/>
            <person name="Ayvaz T."/>
            <person name="Ross M."/>
            <person name="Santibanez J."/>
            <person name="Aqrawi P."/>
            <person name="Gross S."/>
            <person name="Joshi V."/>
            <person name="Fowler G."/>
            <person name="Nazareth L."/>
            <person name="Reid J."/>
            <person name="Worley K."/>
            <person name="Petrosino J."/>
            <person name="Highlander S."/>
            <person name="Gibbs R."/>
        </authorList>
    </citation>
    <scope>NUCLEOTIDE SEQUENCE [LARGE SCALE GENOMIC DNA]</scope>
    <source>
        <strain evidence="5">ATCC 19414</strain>
    </source>
</reference>
<dbReference type="InterPro" id="IPR037923">
    <property type="entry name" value="HTH-like"/>
</dbReference>
<keyword evidence="6" id="KW-1185">Reference proteome</keyword>
<dbReference type="PANTHER" id="PTHR43280:SF2">
    <property type="entry name" value="HTH-TYPE TRANSCRIPTIONAL REGULATOR EXSA"/>
    <property type="match status" value="1"/>
</dbReference>
<comment type="caution">
    <text evidence="5">The sequence shown here is derived from an EMBL/GenBank/DDBJ whole genome shotgun (WGS) entry which is preliminary data.</text>
</comment>
<organism evidence="5 6">
    <name type="scientific">Erysipelothrix rhusiopathiae ATCC 19414</name>
    <dbReference type="NCBI Taxonomy" id="525280"/>
    <lineage>
        <taxon>Bacteria</taxon>
        <taxon>Bacillati</taxon>
        <taxon>Bacillota</taxon>
        <taxon>Erysipelotrichia</taxon>
        <taxon>Erysipelotrichales</taxon>
        <taxon>Erysipelotrichaceae</taxon>
        <taxon>Erysipelothrix</taxon>
    </lineage>
</organism>
<dbReference type="GO" id="GO:0003700">
    <property type="term" value="F:DNA-binding transcription factor activity"/>
    <property type="evidence" value="ECO:0007669"/>
    <property type="project" value="InterPro"/>
</dbReference>
<dbReference type="InterPro" id="IPR018060">
    <property type="entry name" value="HTH_AraC"/>
</dbReference>
<dbReference type="PANTHER" id="PTHR43280">
    <property type="entry name" value="ARAC-FAMILY TRANSCRIPTIONAL REGULATOR"/>
    <property type="match status" value="1"/>
</dbReference>
<evidence type="ECO:0000313" key="6">
    <source>
        <dbReference type="Proteomes" id="UP000003028"/>
    </source>
</evidence>
<evidence type="ECO:0000256" key="2">
    <source>
        <dbReference type="ARBA" id="ARBA00023125"/>
    </source>
</evidence>
<dbReference type="EMBL" id="ACLK02000003">
    <property type="protein sequence ID" value="EFY08286.1"/>
    <property type="molecule type" value="Genomic_DNA"/>
</dbReference>
<keyword evidence="3" id="KW-0804">Transcription</keyword>
<dbReference type="InterPro" id="IPR018062">
    <property type="entry name" value="HTH_AraC-typ_CS"/>
</dbReference>
<evidence type="ECO:0000256" key="1">
    <source>
        <dbReference type="ARBA" id="ARBA00023015"/>
    </source>
</evidence>
<dbReference type="Pfam" id="PF12833">
    <property type="entry name" value="HTH_18"/>
    <property type="match status" value="1"/>
</dbReference>
<dbReference type="InterPro" id="IPR003313">
    <property type="entry name" value="AraC-bd"/>
</dbReference>
<dbReference type="Pfam" id="PF02311">
    <property type="entry name" value="AraC_binding"/>
    <property type="match status" value="1"/>
</dbReference>
<keyword evidence="2" id="KW-0238">DNA-binding</keyword>
<dbReference type="Proteomes" id="UP000003028">
    <property type="component" value="Unassembled WGS sequence"/>
</dbReference>
<dbReference type="PROSITE" id="PS00041">
    <property type="entry name" value="HTH_ARAC_FAMILY_1"/>
    <property type="match status" value="1"/>
</dbReference>
<dbReference type="STRING" id="1648.A2I91_08110"/>
<protein>
    <submittedName>
        <fullName evidence="5">Transcriptional regulator, AraC family</fullName>
    </submittedName>
</protein>
<dbReference type="SUPFAM" id="SSF51215">
    <property type="entry name" value="Regulatory protein AraC"/>
    <property type="match status" value="1"/>
</dbReference>
<dbReference type="PROSITE" id="PS01124">
    <property type="entry name" value="HTH_ARAC_FAMILY_2"/>
    <property type="match status" value="1"/>
</dbReference>
<dbReference type="InterPro" id="IPR020449">
    <property type="entry name" value="Tscrpt_reg_AraC-type_HTH"/>
</dbReference>
<accession>E7FXR2</accession>
<gene>
    <name evidence="5" type="ORF">HMPREF0357_11439</name>
</gene>
<name>E7FXR2_ERYRH</name>
<feature type="domain" description="HTH araC/xylS-type" evidence="4">
    <location>
        <begin position="295"/>
        <end position="393"/>
    </location>
</feature>
<evidence type="ECO:0000259" key="4">
    <source>
        <dbReference type="PROSITE" id="PS01124"/>
    </source>
</evidence>
<dbReference type="SUPFAM" id="SSF46689">
    <property type="entry name" value="Homeodomain-like"/>
    <property type="match status" value="2"/>
</dbReference>
<dbReference type="PRINTS" id="PR00032">
    <property type="entry name" value="HTHARAC"/>
</dbReference>
<evidence type="ECO:0000256" key="3">
    <source>
        <dbReference type="ARBA" id="ARBA00023163"/>
    </source>
</evidence>
<evidence type="ECO:0000313" key="5">
    <source>
        <dbReference type="EMBL" id="EFY08286.1"/>
    </source>
</evidence>
<dbReference type="InterPro" id="IPR009057">
    <property type="entry name" value="Homeodomain-like_sf"/>
</dbReference>
<dbReference type="InterPro" id="IPR014710">
    <property type="entry name" value="RmlC-like_jellyroll"/>
</dbReference>
<dbReference type="Gene3D" id="1.10.10.60">
    <property type="entry name" value="Homeodomain-like"/>
    <property type="match status" value="2"/>
</dbReference>